<organism evidence="12 13">
    <name type="scientific">Thermococcus pacificus</name>
    <dbReference type="NCBI Taxonomy" id="71998"/>
    <lineage>
        <taxon>Archaea</taxon>
        <taxon>Methanobacteriati</taxon>
        <taxon>Methanobacteriota</taxon>
        <taxon>Thermococci</taxon>
        <taxon>Thermococcales</taxon>
        <taxon>Thermococcaceae</taxon>
        <taxon>Thermococcus</taxon>
    </lineage>
</organism>
<keyword evidence="5" id="KW-0547">Nucleotide-binding</keyword>
<evidence type="ECO:0000313" key="12">
    <source>
        <dbReference type="EMBL" id="ASJ07071.1"/>
    </source>
</evidence>
<dbReference type="PANTHER" id="PTHR38147:SF2">
    <property type="entry name" value="5-FORMAMINOIMIDAZOLE-4-CARBOXAMIDE-1-(BETA)-D-RIBOFURANOSYL 5'-MONOPHOSPHATE SYNTHETASE"/>
    <property type="match status" value="1"/>
</dbReference>
<feature type="domain" description="IMP biosynthesis enzyme PurP C-terminal" evidence="11">
    <location>
        <begin position="157"/>
        <end position="310"/>
    </location>
</feature>
<dbReference type="Gene3D" id="3.30.1490.20">
    <property type="entry name" value="ATP-grasp fold, A domain"/>
    <property type="match status" value="1"/>
</dbReference>
<dbReference type="GO" id="GO:0016879">
    <property type="term" value="F:ligase activity, forming carbon-nitrogen bonds"/>
    <property type="evidence" value="ECO:0007669"/>
    <property type="project" value="InterPro"/>
</dbReference>
<evidence type="ECO:0000256" key="2">
    <source>
        <dbReference type="ARBA" id="ARBA00001946"/>
    </source>
</evidence>
<keyword evidence="13" id="KW-1185">Reference proteome</keyword>
<dbReference type="GeneID" id="33315985"/>
<evidence type="ECO:0000256" key="5">
    <source>
        <dbReference type="ARBA" id="ARBA00022741"/>
    </source>
</evidence>
<dbReference type="Pfam" id="PF06849">
    <property type="entry name" value="DUF1246"/>
    <property type="match status" value="1"/>
</dbReference>
<dbReference type="GO" id="GO:0000287">
    <property type="term" value="F:magnesium ion binding"/>
    <property type="evidence" value="ECO:0007669"/>
    <property type="project" value="InterPro"/>
</dbReference>
<dbReference type="RefSeq" id="WP_088854321.1">
    <property type="nucleotide sequence ID" value="NZ_CP015102.1"/>
</dbReference>
<dbReference type="GO" id="GO:0005524">
    <property type="term" value="F:ATP binding"/>
    <property type="evidence" value="ECO:0007669"/>
    <property type="project" value="UniProtKB-KW"/>
</dbReference>
<evidence type="ECO:0000256" key="9">
    <source>
        <dbReference type="ARBA" id="ARBA00023211"/>
    </source>
</evidence>
<comment type="cofactor">
    <cofactor evidence="2">
        <name>Mg(2+)</name>
        <dbReference type="ChEBI" id="CHEBI:18420"/>
    </cofactor>
</comment>
<keyword evidence="7" id="KW-0067">ATP-binding</keyword>
<dbReference type="KEGG" id="tpaf:A3L08_06910"/>
<keyword evidence="8" id="KW-0460">Magnesium</keyword>
<dbReference type="NCBIfam" id="NF009782">
    <property type="entry name" value="PRK13278.2-1"/>
    <property type="match status" value="1"/>
</dbReference>
<dbReference type="SUPFAM" id="SSF56059">
    <property type="entry name" value="Glutathione synthetase ATP-binding domain-like"/>
    <property type="match status" value="1"/>
</dbReference>
<keyword evidence="3" id="KW-0436">Ligase</keyword>
<dbReference type="InterPro" id="IPR016185">
    <property type="entry name" value="PreATP-grasp_dom_sf"/>
</dbReference>
<dbReference type="Gene3D" id="3.40.50.20">
    <property type="match status" value="1"/>
</dbReference>
<dbReference type="SUPFAM" id="SSF52440">
    <property type="entry name" value="PreATP-grasp domain"/>
    <property type="match status" value="1"/>
</dbReference>
<keyword evidence="4" id="KW-0479">Metal-binding</keyword>
<evidence type="ECO:0000256" key="4">
    <source>
        <dbReference type="ARBA" id="ARBA00022723"/>
    </source>
</evidence>
<proteinExistence type="predicted"/>
<feature type="domain" description="IMP biosynthesis enzyme PurP N-terminal" evidence="10">
    <location>
        <begin position="3"/>
        <end position="113"/>
    </location>
</feature>
<evidence type="ECO:0000259" key="11">
    <source>
        <dbReference type="Pfam" id="PF06973"/>
    </source>
</evidence>
<dbReference type="InterPro" id="IPR010672">
    <property type="entry name" value="IMP_biosynth_PurP_N"/>
</dbReference>
<keyword evidence="6" id="KW-0658">Purine biosynthesis</keyword>
<comment type="cofactor">
    <cofactor evidence="1">
        <name>Mn(2+)</name>
        <dbReference type="ChEBI" id="CHEBI:29035"/>
    </cofactor>
</comment>
<dbReference type="GO" id="GO:0006188">
    <property type="term" value="P:IMP biosynthetic process"/>
    <property type="evidence" value="ECO:0007669"/>
    <property type="project" value="InterPro"/>
</dbReference>
<dbReference type="OrthoDB" id="98133at2157"/>
<dbReference type="InterPro" id="IPR013815">
    <property type="entry name" value="ATP_grasp_subdomain_1"/>
</dbReference>
<gene>
    <name evidence="12" type="ORF">A3L08_06910</name>
</gene>
<dbReference type="Gene3D" id="3.30.470.20">
    <property type="entry name" value="ATP-grasp fold, B domain"/>
    <property type="match status" value="1"/>
</dbReference>
<evidence type="ECO:0000256" key="3">
    <source>
        <dbReference type="ARBA" id="ARBA00022598"/>
    </source>
</evidence>
<evidence type="ECO:0000313" key="13">
    <source>
        <dbReference type="Proteomes" id="UP000197418"/>
    </source>
</evidence>
<dbReference type="AlphaFoldDB" id="A0A218P8F3"/>
<accession>A0A218P8F3</accession>
<evidence type="ECO:0000256" key="1">
    <source>
        <dbReference type="ARBA" id="ARBA00001936"/>
    </source>
</evidence>
<name>A0A218P8F3_9EURY</name>
<evidence type="ECO:0000256" key="6">
    <source>
        <dbReference type="ARBA" id="ARBA00022755"/>
    </source>
</evidence>
<dbReference type="EMBL" id="CP015102">
    <property type="protein sequence ID" value="ASJ07071.1"/>
    <property type="molecule type" value="Genomic_DNA"/>
</dbReference>
<dbReference type="InterPro" id="IPR023656">
    <property type="entry name" value="IMP_biosynth_PurP"/>
</dbReference>
<dbReference type="Pfam" id="PF06973">
    <property type="entry name" value="DUF1297"/>
    <property type="match status" value="1"/>
</dbReference>
<evidence type="ECO:0000256" key="8">
    <source>
        <dbReference type="ARBA" id="ARBA00022842"/>
    </source>
</evidence>
<reference evidence="12 13" key="1">
    <citation type="submission" date="2016-04" db="EMBL/GenBank/DDBJ databases">
        <title>Complete genome sequence of Thermococcus pacificus type strain P4.</title>
        <authorList>
            <person name="Oger P.M."/>
        </authorList>
    </citation>
    <scope>NUCLEOTIDE SEQUENCE [LARGE SCALE GENOMIC DNA]</scope>
    <source>
        <strain evidence="12 13">P-4</strain>
    </source>
</reference>
<dbReference type="Proteomes" id="UP000197418">
    <property type="component" value="Chromosome"/>
</dbReference>
<evidence type="ECO:0000259" key="10">
    <source>
        <dbReference type="Pfam" id="PF06849"/>
    </source>
</evidence>
<dbReference type="PANTHER" id="PTHR38147">
    <property type="entry name" value="5-FORMAMINOIMIDAZOLE-4-CARBOXAMIDE-1-(BETA)-D-RIBOFURANOSYL 5'-MONOPHOSPHATE SYNTHETASE-RELATED"/>
    <property type="match status" value="1"/>
</dbReference>
<sequence length="321" mass="36288">MIISTIASHSSLQILLGAKDEGLKTRLYVKPGRKAFYASTRLADELVVTENMDAILNDEGIVVPHGSFVAYLGLEAIEKAKVRFFGNRRFLKWETTFELQDRALDKAGIPRVEVVEPEDIRSDELYFVRLEGPRGGSGHFIVRGDEIEERLKRVEGNYRVERFIPGVYLYVHFFYSPILDRLELLGVDERVVIADGNARWPVKPLPYTIAGNVGVALRESLLPRLYDYGLAFVEAMRKLEPPGIIGPFALHFAYDGEFKAIGFASRIDGGSNALHWYGRLYWDEPMSAGRRIAREIKLALEEERLEEVVTWPTQAGRSGLA</sequence>
<dbReference type="InterPro" id="IPR009720">
    <property type="entry name" value="IMP_biosynth_PurP_C"/>
</dbReference>
<protein>
    <submittedName>
        <fullName evidence="12">5-formaminoimidazole-4-carboxamide-1-(Beta)-D-ribofuranosyl 5'-monophosphate synthetase</fullName>
    </submittedName>
</protein>
<evidence type="ECO:0000256" key="7">
    <source>
        <dbReference type="ARBA" id="ARBA00022840"/>
    </source>
</evidence>
<keyword evidence="9" id="KW-0464">Manganese</keyword>